<name>A0AAN9FSV3_CLITE</name>
<dbReference type="Pfam" id="PF21864">
    <property type="entry name" value="MORF_dom"/>
    <property type="match status" value="1"/>
</dbReference>
<dbReference type="EMBL" id="JAYKXN010000006">
    <property type="protein sequence ID" value="KAK7278443.1"/>
    <property type="molecule type" value="Genomic_DNA"/>
</dbReference>
<accession>A0AAN9FSV3</accession>
<dbReference type="PANTHER" id="PTHR31346:SF7">
    <property type="entry name" value="MULTIPLE ORGANELLAR RNA EDITING FACTOR 2, CHLOROPLASTIC-RELATED"/>
    <property type="match status" value="1"/>
</dbReference>
<evidence type="ECO:0000256" key="1">
    <source>
        <dbReference type="ARBA" id="ARBA00022664"/>
    </source>
</evidence>
<dbReference type="InterPro" id="IPR039206">
    <property type="entry name" value="MORF/ORRM1/DAG-like"/>
</dbReference>
<organism evidence="4 5">
    <name type="scientific">Clitoria ternatea</name>
    <name type="common">Butterfly pea</name>
    <dbReference type="NCBI Taxonomy" id="43366"/>
    <lineage>
        <taxon>Eukaryota</taxon>
        <taxon>Viridiplantae</taxon>
        <taxon>Streptophyta</taxon>
        <taxon>Embryophyta</taxon>
        <taxon>Tracheophyta</taxon>
        <taxon>Spermatophyta</taxon>
        <taxon>Magnoliopsida</taxon>
        <taxon>eudicotyledons</taxon>
        <taxon>Gunneridae</taxon>
        <taxon>Pentapetalae</taxon>
        <taxon>rosids</taxon>
        <taxon>fabids</taxon>
        <taxon>Fabales</taxon>
        <taxon>Fabaceae</taxon>
        <taxon>Papilionoideae</taxon>
        <taxon>50 kb inversion clade</taxon>
        <taxon>NPAAA clade</taxon>
        <taxon>indigoferoid/millettioid clade</taxon>
        <taxon>Phaseoleae</taxon>
        <taxon>Clitoria</taxon>
    </lineage>
</organism>
<keyword evidence="2" id="KW-0809">Transit peptide</keyword>
<reference evidence="4 5" key="1">
    <citation type="submission" date="2024-01" db="EMBL/GenBank/DDBJ databases">
        <title>The genomes of 5 underutilized Papilionoideae crops provide insights into root nodulation and disease resistance.</title>
        <authorList>
            <person name="Yuan L."/>
        </authorList>
    </citation>
    <scope>NUCLEOTIDE SEQUENCE [LARGE SCALE GENOMIC DNA]</scope>
    <source>
        <strain evidence="4">LY-2023</strain>
        <tissue evidence="4">Leaf</tissue>
    </source>
</reference>
<keyword evidence="1" id="KW-0507">mRNA processing</keyword>
<dbReference type="GO" id="GO:0080156">
    <property type="term" value="P:mitochondrial mRNA modification"/>
    <property type="evidence" value="ECO:0007669"/>
    <property type="project" value="TreeGrafter"/>
</dbReference>
<protein>
    <recommendedName>
        <fullName evidence="3">MORF/ORRM1/DAG-like MORF domain-containing protein</fullName>
    </recommendedName>
</protein>
<dbReference type="GO" id="GO:0005739">
    <property type="term" value="C:mitochondrion"/>
    <property type="evidence" value="ECO:0007669"/>
    <property type="project" value="TreeGrafter"/>
</dbReference>
<evidence type="ECO:0000256" key="2">
    <source>
        <dbReference type="ARBA" id="ARBA00022946"/>
    </source>
</evidence>
<dbReference type="GO" id="GO:0006397">
    <property type="term" value="P:mRNA processing"/>
    <property type="evidence" value="ECO:0007669"/>
    <property type="project" value="UniProtKB-KW"/>
</dbReference>
<gene>
    <name evidence="4" type="ORF">RJT34_23472</name>
</gene>
<proteinExistence type="predicted"/>
<dbReference type="InterPro" id="IPR054059">
    <property type="entry name" value="MORF/ORRM1/DAG-like_MORF"/>
</dbReference>
<dbReference type="GO" id="GO:0016554">
    <property type="term" value="P:cytidine to uridine editing"/>
    <property type="evidence" value="ECO:0007669"/>
    <property type="project" value="InterPro"/>
</dbReference>
<evidence type="ECO:0000313" key="5">
    <source>
        <dbReference type="Proteomes" id="UP001359559"/>
    </source>
</evidence>
<feature type="domain" description="MORF/ORRM1/DAG-like MORF" evidence="3">
    <location>
        <begin position="10"/>
        <end position="77"/>
    </location>
</feature>
<dbReference type="PANTHER" id="PTHR31346">
    <property type="entry name" value="MULTIPLE ORGANELLAR RNA EDITING FACTOR 2, CHLOROPLASTIC-RELATED-RELATED"/>
    <property type="match status" value="1"/>
</dbReference>
<evidence type="ECO:0000313" key="4">
    <source>
        <dbReference type="EMBL" id="KAK7278443.1"/>
    </source>
</evidence>
<evidence type="ECO:0000259" key="3">
    <source>
        <dbReference type="Pfam" id="PF21864"/>
    </source>
</evidence>
<dbReference type="Proteomes" id="UP001359559">
    <property type="component" value="Unassembled WGS sequence"/>
</dbReference>
<keyword evidence="5" id="KW-1185">Reference proteome</keyword>
<dbReference type="AlphaFoldDB" id="A0AAN9FSV3"/>
<comment type="caution">
    <text evidence="4">The sequence shown here is derived from an EMBL/GenBank/DDBJ whole genome shotgun (WGS) entry which is preliminary data.</text>
</comment>
<sequence length="184" mass="21112">MAPLLPGRDYMHWFIGMMEPSGQGATKQQMIDCYIQTLAKVLESEEEAKKKIYNVSCEGYLGFGCEIDEETSNKLKGNMGKAKEDDEIVKHRNAFRDKLNNIKTKIDQHLRKMGEDEDKDKDKDPFIKHYLARINSSGTRENQVAPQHYLLSEISVQTRLQTLNESNQALKKAEGELKNDNDMN</sequence>